<feature type="region of interest" description="Disordered" evidence="4">
    <location>
        <begin position="1429"/>
        <end position="1471"/>
    </location>
</feature>
<feature type="region of interest" description="Disordered" evidence="4">
    <location>
        <begin position="289"/>
        <end position="311"/>
    </location>
</feature>
<dbReference type="InterPro" id="IPR001005">
    <property type="entry name" value="SANT/Myb"/>
</dbReference>
<keyword evidence="7" id="KW-1185">Reference proteome</keyword>
<feature type="compositionally biased region" description="Polar residues" evidence="4">
    <location>
        <begin position="1431"/>
        <end position="1441"/>
    </location>
</feature>
<feature type="compositionally biased region" description="Pro residues" evidence="4">
    <location>
        <begin position="223"/>
        <end position="243"/>
    </location>
</feature>
<feature type="compositionally biased region" description="Basic and acidic residues" evidence="4">
    <location>
        <begin position="1074"/>
        <end position="1083"/>
    </location>
</feature>
<feature type="compositionally biased region" description="Low complexity" evidence="4">
    <location>
        <begin position="1364"/>
        <end position="1387"/>
    </location>
</feature>
<feature type="region of interest" description="Disordered" evidence="4">
    <location>
        <begin position="1364"/>
        <end position="1412"/>
    </location>
</feature>
<feature type="region of interest" description="Disordered" evidence="4">
    <location>
        <begin position="1067"/>
        <end position="1089"/>
    </location>
</feature>
<feature type="compositionally biased region" description="Low complexity" evidence="4">
    <location>
        <begin position="1232"/>
        <end position="1241"/>
    </location>
</feature>
<evidence type="ECO:0000256" key="4">
    <source>
        <dbReference type="SAM" id="MobiDB-lite"/>
    </source>
</evidence>
<feature type="region of interest" description="Disordered" evidence="4">
    <location>
        <begin position="1546"/>
        <end position="1567"/>
    </location>
</feature>
<dbReference type="Proteomes" id="UP001642501">
    <property type="component" value="Unassembled WGS sequence"/>
</dbReference>
<proteinExistence type="predicted"/>
<feature type="compositionally biased region" description="Pro residues" evidence="4">
    <location>
        <begin position="849"/>
        <end position="859"/>
    </location>
</feature>
<keyword evidence="3" id="KW-0131">Cell cycle</keyword>
<feature type="compositionally biased region" description="Low complexity" evidence="4">
    <location>
        <begin position="1110"/>
        <end position="1124"/>
    </location>
</feature>
<dbReference type="PANTHER" id="PTHR47807:SF1">
    <property type="entry name" value="PROTEIN TBF1"/>
    <property type="match status" value="1"/>
</dbReference>
<feature type="region of interest" description="Disordered" evidence="4">
    <location>
        <begin position="969"/>
        <end position="993"/>
    </location>
</feature>
<evidence type="ECO:0000256" key="3">
    <source>
        <dbReference type="ARBA" id="ARBA00023306"/>
    </source>
</evidence>
<evidence type="ECO:0000256" key="1">
    <source>
        <dbReference type="ARBA" id="ARBA00023125"/>
    </source>
</evidence>
<dbReference type="CDD" id="cd11660">
    <property type="entry name" value="SANT_TRF"/>
    <property type="match status" value="1"/>
</dbReference>
<evidence type="ECO:0000313" key="7">
    <source>
        <dbReference type="Proteomes" id="UP001642501"/>
    </source>
</evidence>
<reference evidence="6 7" key="1">
    <citation type="submission" date="2024-01" db="EMBL/GenBank/DDBJ databases">
        <authorList>
            <person name="Allen C."/>
            <person name="Tagirdzhanova G."/>
        </authorList>
    </citation>
    <scope>NUCLEOTIDE SEQUENCE [LARGE SCALE GENOMIC DNA]</scope>
    <source>
        <strain evidence="6 7">CBS 573.63</strain>
    </source>
</reference>
<feature type="compositionally biased region" description="Low complexity" evidence="4">
    <location>
        <begin position="1"/>
        <end position="19"/>
    </location>
</feature>
<comment type="caution">
    <text evidence="6">The sequence shown here is derived from an EMBL/GenBank/DDBJ whole genome shotgun (WGS) entry which is preliminary data.</text>
</comment>
<feature type="compositionally biased region" description="Low complexity" evidence="4">
    <location>
        <begin position="1137"/>
        <end position="1146"/>
    </location>
</feature>
<feature type="region of interest" description="Disordered" evidence="4">
    <location>
        <begin position="1598"/>
        <end position="1617"/>
    </location>
</feature>
<feature type="region of interest" description="Disordered" evidence="4">
    <location>
        <begin position="792"/>
        <end position="816"/>
    </location>
</feature>
<keyword evidence="1" id="KW-0238">DNA-binding</keyword>
<evidence type="ECO:0000313" key="6">
    <source>
        <dbReference type="EMBL" id="CAK7262485.1"/>
    </source>
</evidence>
<dbReference type="PROSITE" id="PS51294">
    <property type="entry name" value="HTH_MYB"/>
    <property type="match status" value="1"/>
</dbReference>
<feature type="region of interest" description="Disordered" evidence="4">
    <location>
        <begin position="215"/>
        <end position="249"/>
    </location>
</feature>
<feature type="region of interest" description="Disordered" evidence="4">
    <location>
        <begin position="169"/>
        <end position="190"/>
    </location>
</feature>
<feature type="region of interest" description="Disordered" evidence="4">
    <location>
        <begin position="1"/>
        <end position="153"/>
    </location>
</feature>
<feature type="region of interest" description="Disordered" evidence="4">
    <location>
        <begin position="1183"/>
        <end position="1245"/>
    </location>
</feature>
<dbReference type="InterPro" id="IPR013867">
    <property type="entry name" value="Telomere_rpt-bd_fac_dimer_dom"/>
</dbReference>
<feature type="region of interest" description="Disordered" evidence="4">
    <location>
        <begin position="1633"/>
        <end position="1661"/>
    </location>
</feature>
<dbReference type="Gene3D" id="1.10.10.60">
    <property type="entry name" value="Homeodomain-like"/>
    <property type="match status" value="1"/>
</dbReference>
<evidence type="ECO:0000256" key="2">
    <source>
        <dbReference type="ARBA" id="ARBA00023242"/>
    </source>
</evidence>
<sequence length="1661" mass="171861">MEPVGGSAAAAPEVAPPAATKESTLYPHDAALVTATVQNDEKELTTTKEPVTNDIDALPVLQSEPQLEQLQESPPASQPATQPASQPCPESALQSELRDAALEATSLSCLPPATQVVSEEASQPNTQRSPQTTPEVVTQSPVNEEPVNASLSAATEALSNSLLESIQNALKRPRTGVDDDNCEAEQPGDAKRVKLEAGHQPVVANSIISLSMSPAPTQAPALIPSPSPAPAQSPALVPTPSPVPSSDLAPSAALSTVANIPPAVKVEPPLEIPPVMDLEAMLKSALDSMNHSFSPPQAAPATPTPSPLRAPFAATTPVQASTPAYSSKPAPSSSIPPLVSTPAIVSPSTALIAPASAALSPRTRKAPTNYIPTVDLTGSRRETVSPAANSDLATDQAVRAPSNESRKMRFSRHPTYISRSMGLPLLGSFMQAVQVLYILGENPGPNSAQNGVATESDLRGVYKALRDAFRNTRHLFSESAILNNEELEIKEVGDQETIFMANMASIASSIFEADDLTLVEAHDHFLSSFLPEPDALNKELAALFLNLKYCTLGVELAKLSPDDRECRVFLERLFPLNLEEQLQSMHADTPLTDYEQRFMWDMRVAREQLFETAKKTDLRQVLQERYTRDGLRKELSVYLRANEDFVLRYADSHGIEIPNDDEIPGDDSDIFGDANQSLVNGTDFAAMGDSIASMLSAAMASSEDLLRPVLASAPAPALESPSGPQVSNTTAMEIDSVPGNSSNRQALETLPMAEGVGKLIQEAIQRSAVGATPQPAPAQKFTVSPAKTASLLSTPSVRVHTTAPPPPSGTSAARSSLTDSVMDLTGLTNLIKEKLGQDAHNAQAVASPAPTPASAPAPVPTQTQARAQAQTPGLGVTRAPAPAPIAPAYKSRQAPSPVAQANAALTSMQNTFANNLAMYSRGPSYIFQPLPPPPVPTPPLHPINNNANRNGLPPNQSLPSAVLYQQARHAAASKTQSHIRREGLHSTRRPWSPDEEQALMAGLDMVKGPHWSQILQLFGANGTISDILRDRSQVQLKDKARNLKLFFLKASTEMPYYLQCVTGELKTRAPSQAARKEAEERARATNQEEQARVQGIMTLAGGLQDNKSQAEAVAAAPATADADAGQPPNGVPPSTPGATNGNVTATTNGNLKIQGFASTSPNSVAAVGKALVSAPSTPNITANTAVQTPPAPRIANANQPTPAGQLQLPQLPQRHVQQTQTPQLAPSANLNTTGTAGAGTASTPVKLAPANAPDVALSAAEQGHSIATKVVAAQQSSGPAINRPLAPITLPPRSVSAATPALASVPTSASIRSVSAGITAGMTAAINNAISNAALAARPFSTPLMTTAQRLAAANRAAAAAAAASGKNSSFSPSPQKKQQQYQQHQQQLHRHPQPSPTPARSQASQSPVPVAARPVVQVSPQVAASMLPARQSSAPAQSPHSIRPAASATQSPATLSASGGMSTQRTPSPLQAALSPVIATSLSAPPASTAAPAATIASTAFAPAHATKPPTAPPPATASAGIKVVEKPPVLVAPVASQAANQTFTPAAPSSAVTAANGPTSGASSNALSAAVAPLPVAPAAAPLAAASTTTPGTKVTAASLGSTTPLSVPVSKAPAPTTTLSVPVVKALPALLQPPPKKDQTVDASEESVLRRLLAPSPS</sequence>
<dbReference type="InterPro" id="IPR017930">
    <property type="entry name" value="Myb_dom"/>
</dbReference>
<organism evidence="6 7">
    <name type="scientific">Sporothrix epigloea</name>
    <dbReference type="NCBI Taxonomy" id="1892477"/>
    <lineage>
        <taxon>Eukaryota</taxon>
        <taxon>Fungi</taxon>
        <taxon>Dikarya</taxon>
        <taxon>Ascomycota</taxon>
        <taxon>Pezizomycotina</taxon>
        <taxon>Sordariomycetes</taxon>
        <taxon>Sordariomycetidae</taxon>
        <taxon>Ophiostomatales</taxon>
        <taxon>Ophiostomataceae</taxon>
        <taxon>Sporothrix</taxon>
    </lineage>
</organism>
<name>A0ABP0D2N7_9PEZI</name>
<dbReference type="SMART" id="SM00717">
    <property type="entry name" value="SANT"/>
    <property type="match status" value="1"/>
</dbReference>
<gene>
    <name evidence="6" type="primary">TBF1</name>
    <name evidence="6" type="ORF">SEPCBS57363_000074</name>
</gene>
<dbReference type="InterPro" id="IPR052833">
    <property type="entry name" value="Telomeric_DNA-bd_trans-reg"/>
</dbReference>
<accession>A0ABP0D2N7</accession>
<feature type="region of interest" description="Disordered" evidence="4">
    <location>
        <begin position="1108"/>
        <end position="1146"/>
    </location>
</feature>
<feature type="compositionally biased region" description="Low complexity" evidence="4">
    <location>
        <begin position="1199"/>
        <end position="1218"/>
    </location>
</feature>
<feature type="compositionally biased region" description="Low complexity" evidence="4">
    <location>
        <begin position="58"/>
        <end position="89"/>
    </location>
</feature>
<feature type="domain" description="HTH myb-type" evidence="5">
    <location>
        <begin position="988"/>
        <end position="1040"/>
    </location>
</feature>
<protein>
    <submittedName>
        <fullName evidence="6">TTAGGG repeat binding factor</fullName>
    </submittedName>
</protein>
<keyword evidence="2" id="KW-0539">Nucleus</keyword>
<feature type="compositionally biased region" description="Polar residues" evidence="4">
    <location>
        <begin position="115"/>
        <end position="142"/>
    </location>
</feature>
<evidence type="ECO:0000259" key="5">
    <source>
        <dbReference type="PROSITE" id="PS51294"/>
    </source>
</evidence>
<dbReference type="InterPro" id="IPR009057">
    <property type="entry name" value="Homeodomain-like_sf"/>
</dbReference>
<dbReference type="EMBL" id="CAWUOM010000001">
    <property type="protein sequence ID" value="CAK7262485.1"/>
    <property type="molecule type" value="Genomic_DNA"/>
</dbReference>
<feature type="region of interest" description="Disordered" evidence="4">
    <location>
        <begin position="715"/>
        <end position="743"/>
    </location>
</feature>
<dbReference type="PANTHER" id="PTHR47807">
    <property type="entry name" value="PROTEIN TBF1"/>
    <property type="match status" value="1"/>
</dbReference>
<dbReference type="SUPFAM" id="SSF46689">
    <property type="entry name" value="Homeodomain-like"/>
    <property type="match status" value="1"/>
</dbReference>
<feature type="compositionally biased region" description="Polar residues" evidence="4">
    <location>
        <begin position="1219"/>
        <end position="1231"/>
    </location>
</feature>
<dbReference type="Pfam" id="PF08558">
    <property type="entry name" value="TRF"/>
    <property type="match status" value="1"/>
</dbReference>
<feature type="region of interest" description="Disordered" evidence="4">
    <location>
        <begin position="840"/>
        <end position="859"/>
    </location>
</feature>
<feature type="compositionally biased region" description="Polar residues" evidence="4">
    <location>
        <begin position="1448"/>
        <end position="1470"/>
    </location>
</feature>